<dbReference type="InterPro" id="IPR009078">
    <property type="entry name" value="Ferritin-like_SF"/>
</dbReference>
<dbReference type="InterPro" id="IPR012347">
    <property type="entry name" value="Ferritin-like"/>
</dbReference>
<keyword evidence="3" id="KW-1185">Reference proteome</keyword>
<feature type="domain" description="DUF4439" evidence="1">
    <location>
        <begin position="13"/>
        <end position="147"/>
    </location>
</feature>
<gene>
    <name evidence="2" type="ORF">ACFOX0_04410</name>
</gene>
<name>A0ABV8KGK8_9ACTN</name>
<dbReference type="Pfam" id="PF14530">
    <property type="entry name" value="DUF4439"/>
    <property type="match status" value="1"/>
</dbReference>
<dbReference type="Gene3D" id="1.20.1260.10">
    <property type="match status" value="1"/>
</dbReference>
<sequence length="148" mass="15238">MTARRGDTAHERLAAAFAAENAASYAYGLIGVRLTGTAARDARDAEASHRARRDALVDPLTAGGATPPPAAPAYALPFPVTDPAGALRLAVEIEQRTAAVWRAALPGTTGDQRTAALNGLIDCAVRATRWRRAAGATPVTVPFPGTPG</sequence>
<evidence type="ECO:0000259" key="1">
    <source>
        <dbReference type="Pfam" id="PF14530"/>
    </source>
</evidence>
<dbReference type="Proteomes" id="UP001595868">
    <property type="component" value="Unassembled WGS sequence"/>
</dbReference>
<comment type="caution">
    <text evidence="2">The sequence shown here is derived from an EMBL/GenBank/DDBJ whole genome shotgun (WGS) entry which is preliminary data.</text>
</comment>
<evidence type="ECO:0000313" key="3">
    <source>
        <dbReference type="Proteomes" id="UP001595868"/>
    </source>
</evidence>
<reference evidence="3" key="1">
    <citation type="journal article" date="2019" name="Int. J. Syst. Evol. Microbiol.">
        <title>The Global Catalogue of Microorganisms (GCM) 10K type strain sequencing project: providing services to taxonomists for standard genome sequencing and annotation.</title>
        <authorList>
            <consortium name="The Broad Institute Genomics Platform"/>
            <consortium name="The Broad Institute Genome Sequencing Center for Infectious Disease"/>
            <person name="Wu L."/>
            <person name="Ma J."/>
        </authorList>
    </citation>
    <scope>NUCLEOTIDE SEQUENCE [LARGE SCALE GENOMIC DNA]</scope>
    <source>
        <strain evidence="3">2902at01</strain>
    </source>
</reference>
<protein>
    <submittedName>
        <fullName evidence="2">Ferritin-like domain-containing protein</fullName>
    </submittedName>
</protein>
<evidence type="ECO:0000313" key="2">
    <source>
        <dbReference type="EMBL" id="MFC4105184.1"/>
    </source>
</evidence>
<dbReference type="RefSeq" id="WP_377542183.1">
    <property type="nucleotide sequence ID" value="NZ_JBHSBN010000002.1"/>
</dbReference>
<accession>A0ABV8KGK8</accession>
<dbReference type="InterPro" id="IPR029447">
    <property type="entry name" value="DUF4439"/>
</dbReference>
<dbReference type="EMBL" id="JBHSBN010000002">
    <property type="protein sequence ID" value="MFC4105184.1"/>
    <property type="molecule type" value="Genomic_DNA"/>
</dbReference>
<dbReference type="SUPFAM" id="SSF47240">
    <property type="entry name" value="Ferritin-like"/>
    <property type="match status" value="1"/>
</dbReference>
<organism evidence="2 3">
    <name type="scientific">Micromonospora zhanjiangensis</name>
    <dbReference type="NCBI Taxonomy" id="1522057"/>
    <lineage>
        <taxon>Bacteria</taxon>
        <taxon>Bacillati</taxon>
        <taxon>Actinomycetota</taxon>
        <taxon>Actinomycetes</taxon>
        <taxon>Micromonosporales</taxon>
        <taxon>Micromonosporaceae</taxon>
        <taxon>Micromonospora</taxon>
    </lineage>
</organism>
<proteinExistence type="predicted"/>